<evidence type="ECO:0000313" key="3">
    <source>
        <dbReference type="Proteomes" id="UP000180098"/>
    </source>
</evidence>
<organism evidence="2 3">
    <name type="scientific">Anaerobacillus arseniciselenatis</name>
    <dbReference type="NCBI Taxonomy" id="85682"/>
    <lineage>
        <taxon>Bacteria</taxon>
        <taxon>Bacillati</taxon>
        <taxon>Bacillota</taxon>
        <taxon>Bacilli</taxon>
        <taxon>Bacillales</taxon>
        <taxon>Bacillaceae</taxon>
        <taxon>Anaerobacillus</taxon>
    </lineage>
</organism>
<comment type="caution">
    <text evidence="2">The sequence shown here is derived from an EMBL/GenBank/DDBJ whole genome shotgun (WGS) entry which is preliminary data.</text>
</comment>
<dbReference type="Proteomes" id="UP000180098">
    <property type="component" value="Unassembled WGS sequence"/>
</dbReference>
<evidence type="ECO:0000313" key="2">
    <source>
        <dbReference type="EMBL" id="OIJ15267.1"/>
    </source>
</evidence>
<dbReference type="InterPro" id="IPR012452">
    <property type="entry name" value="DUF1657"/>
</dbReference>
<reference evidence="2 3" key="1">
    <citation type="submission" date="2016-10" db="EMBL/GenBank/DDBJ databases">
        <title>Draft genome sequences of four alkaliphilic bacteria belonging to the Anaerobacillus genus.</title>
        <authorList>
            <person name="Bassil N.M."/>
            <person name="Lloyd J.R."/>
        </authorList>
    </citation>
    <scope>NUCLEOTIDE SEQUENCE [LARGE SCALE GENOMIC DNA]</scope>
    <source>
        <strain evidence="2 3">DSM 15340</strain>
    </source>
</reference>
<protein>
    <submittedName>
        <fullName evidence="2">DUF1657 domain-containing protein</fullName>
    </submittedName>
</protein>
<dbReference type="Pfam" id="PF07870">
    <property type="entry name" value="DUF1657"/>
    <property type="match status" value="1"/>
</dbReference>
<keyword evidence="1" id="KW-0175">Coiled coil</keyword>
<evidence type="ECO:0000256" key="1">
    <source>
        <dbReference type="SAM" id="Coils"/>
    </source>
</evidence>
<feature type="coiled-coil region" evidence="1">
    <location>
        <begin position="34"/>
        <end position="61"/>
    </location>
</feature>
<dbReference type="OrthoDB" id="1684731at2"/>
<name>A0A1S2LUC6_9BACI</name>
<gene>
    <name evidence="2" type="ORF">BKP35_05310</name>
</gene>
<accession>A0A1S2LUC6</accession>
<proteinExistence type="predicted"/>
<keyword evidence="3" id="KW-1185">Reference proteome</keyword>
<dbReference type="AlphaFoldDB" id="A0A1S2LUC6"/>
<dbReference type="EMBL" id="MLQQ01000002">
    <property type="protein sequence ID" value="OIJ15267.1"/>
    <property type="molecule type" value="Genomic_DNA"/>
</dbReference>
<dbReference type="RefSeq" id="WP_071312371.1">
    <property type="nucleotide sequence ID" value="NZ_MLQQ01000002.1"/>
</dbReference>
<sequence length="69" mass="7757">MTVATKVQQALATAKGVQANFEAFSLQTKDEEAKQKYADAAQQLQTVINGLEQRMERIQQEEPEFDVVN</sequence>